<dbReference type="SUPFAM" id="SSF54236">
    <property type="entry name" value="Ubiquitin-like"/>
    <property type="match status" value="1"/>
</dbReference>
<feature type="compositionally biased region" description="Basic and acidic residues" evidence="7">
    <location>
        <begin position="1060"/>
        <end position="1080"/>
    </location>
</feature>
<dbReference type="AlphaFoldDB" id="A0A7N5JXR9"/>
<dbReference type="PROSITE" id="PS50053">
    <property type="entry name" value="UBIQUITIN_2"/>
    <property type="match status" value="1"/>
</dbReference>
<dbReference type="InterPro" id="IPR019103">
    <property type="entry name" value="Peptidase_aspartic_DDI1-type"/>
</dbReference>
<proteinExistence type="inferred from homology"/>
<dbReference type="GO" id="GO:0051603">
    <property type="term" value="P:proteolysis involved in protein catabolic process"/>
    <property type="evidence" value="ECO:0007669"/>
    <property type="project" value="UniProtKB-ARBA"/>
</dbReference>
<dbReference type="SMART" id="SM00165">
    <property type="entry name" value="UBA"/>
    <property type="match status" value="1"/>
</dbReference>
<dbReference type="Pfam" id="PF00240">
    <property type="entry name" value="ubiquitin"/>
    <property type="match status" value="1"/>
</dbReference>
<dbReference type="Proteomes" id="UP000008912">
    <property type="component" value="Unassembled WGS sequence"/>
</dbReference>
<evidence type="ECO:0000256" key="7">
    <source>
        <dbReference type="SAM" id="MobiDB-lite"/>
    </source>
</evidence>
<feature type="region of interest" description="Disordered" evidence="7">
    <location>
        <begin position="1043"/>
        <end position="1100"/>
    </location>
</feature>
<sequence length="1228" mass="132668">MHCRTLCLVAFEFLKGKEGPVFLRTFVSTWSALNKCLSWVNEIVESATDFSYKITPRFPSFPYFPPLVSPFLPRASQAFPSLQSSPSFPLPLPGPPLPCVAKAERARRALRQPRCGGAGRWAAGALGGSGGRQVGRQADGVAGGWRRRCLVVRAGGSESLSVCEGGKEQAGGAGSPRRRSPAAPARPRRRRSPAPRPGRAELGRARAMLLTVYCVRRDLSEVTFSLQVDADFELHNFRALCELESGIPAAESQIVYAERPLTDNHRSLASYGLKDGDVVILRQKENADPRPPVQFPNLPRIDFRSIAVPGTSGSRQRQPPGAQQSHSSPGDIASSPQGLDNPALLRDMLLANPHELSLLKERNPPLADALLSGDLEKFSRVLVEQQQDRARREQERIRLFSADPFDLEAQAKIEEDIRQQNIEENMTIAMEEAPESFGQVVMLYINCKVNGHPVKAFVDSGAQMTIMSQACAERCNIMRLVDRRWAGIAKGVGTQKIIGRVHLAQVQIEGDFLACSFSILEEQPMDMLLGLDMLKRHQCSIDLKKNVLVIGTTGSQTTFLPEGELPECARLAYGAGREDVRPEEIADQELAEALQKSVEDAEKSGKETTSLGMSSLPTSDGFNHPAHPSGQSPEIGNPMSLAHSVSASVCPVKPSDPDSIEPKAVKASAEFQITSRKKEHLPLQDLSDSASSAGSAPADQSPAMPLQNSSEEAIVADNMEKPAERSTQGLRSHLHTRQQTSVSVTTTRVQEPPGFLGEKGWHPENQNLRQVNGLQQHKEPGDEQHGVGQQNALNDQEHLCNTEDLELLGERQQNQQRSVDLETTVKEDGLQQNVDLPGTEENILPSGCFGCSNSETLMEVDTVEESPVAVLNSAASQHASVKNISASARTLENPLMEVETSKCNPSSEILSNSVCTQDLQLPDSNVEMSGTSKEDGDCSPSLNLCGSSQPSVEFAEESGSSLTAALKELHELLVSSSKPASENTSGEVICESEMVTEGQTVTKDLSERWTRSEHLTATQNEERSQVTFHQTISVSVRAEKLTDTSNGAGVDAVENSTVRDPGDGPVTDKESVPEPRESGKESSSATLASAKTSNQSHCTLGVDIPPKLLAGKEDAVSHASEQTKSLSNFILVQDLGQGTQKPVPDRPETREDVCPEAAGPPLEFEPPPSQPSSNPSILSPLIFPAADIDRILRAGFTLQEALGALHRVGGNADLALLVLLAKNIVVPT</sequence>
<reference evidence="10" key="2">
    <citation type="submission" date="2025-08" db="UniProtKB">
        <authorList>
            <consortium name="Ensembl"/>
        </authorList>
    </citation>
    <scope>IDENTIFICATION</scope>
</reference>
<dbReference type="InParanoid" id="A0A7N5JXR9"/>
<feature type="compositionally biased region" description="Low complexity" evidence="7">
    <location>
        <begin position="737"/>
        <end position="750"/>
    </location>
</feature>
<comment type="similarity">
    <text evidence="1">Belongs to the DDI1 family.</text>
</comment>
<evidence type="ECO:0000256" key="3">
    <source>
        <dbReference type="ARBA" id="ARBA00022670"/>
    </source>
</evidence>
<dbReference type="InterPro" id="IPR015940">
    <property type="entry name" value="UBA"/>
</dbReference>
<dbReference type="InterPro" id="IPR000626">
    <property type="entry name" value="Ubiquitin-like_dom"/>
</dbReference>
<keyword evidence="4" id="KW-0064">Aspartyl protease</keyword>
<dbReference type="PANTHER" id="PTHR15397:SF3">
    <property type="entry name" value="DNA DAMAGE INDUCIBLE 1 HOMOLOG 2"/>
    <property type="match status" value="1"/>
</dbReference>
<dbReference type="GO" id="GO:0004190">
    <property type="term" value="F:aspartic-type endopeptidase activity"/>
    <property type="evidence" value="ECO:0007669"/>
    <property type="project" value="UniProtKB-KW"/>
</dbReference>
<dbReference type="GO" id="GO:0097752">
    <property type="term" value="P:regulation of DNA stability"/>
    <property type="evidence" value="ECO:0007669"/>
    <property type="project" value="UniProtKB-ARBA"/>
</dbReference>
<feature type="compositionally biased region" description="Basic residues" evidence="7">
    <location>
        <begin position="176"/>
        <end position="193"/>
    </location>
</feature>
<dbReference type="Gene3D" id="3.10.20.90">
    <property type="entry name" value="Phosphatidylinositol 3-kinase Catalytic Subunit, Chain A, domain 1"/>
    <property type="match status" value="1"/>
</dbReference>
<dbReference type="FunFam" id="3.10.20.90:FF:000107">
    <property type="entry name" value="protein DDI1 homolog 2 isoform X1"/>
    <property type="match status" value="1"/>
</dbReference>
<feature type="compositionally biased region" description="Low complexity" evidence="7">
    <location>
        <begin position="1082"/>
        <end position="1093"/>
    </location>
</feature>
<feature type="domain" description="UBA" evidence="8">
    <location>
        <begin position="1188"/>
        <end position="1222"/>
    </location>
</feature>
<feature type="compositionally biased region" description="Polar residues" evidence="7">
    <location>
        <begin position="311"/>
        <end position="338"/>
    </location>
</feature>
<dbReference type="Gene3D" id="2.40.70.10">
    <property type="entry name" value="Acid Proteases"/>
    <property type="match status" value="1"/>
</dbReference>
<dbReference type="PROSITE" id="PS50030">
    <property type="entry name" value="UBA"/>
    <property type="match status" value="1"/>
</dbReference>
<feature type="region of interest" description="Disordered" evidence="7">
    <location>
        <begin position="721"/>
        <end position="763"/>
    </location>
</feature>
<keyword evidence="2" id="KW-0813">Transport</keyword>
<dbReference type="CDD" id="cd05479">
    <property type="entry name" value="RP_DDI"/>
    <property type="match status" value="1"/>
</dbReference>
<dbReference type="GO" id="GO:0015031">
    <property type="term" value="P:protein transport"/>
    <property type="evidence" value="ECO:0007669"/>
    <property type="project" value="UniProtKB-KW"/>
</dbReference>
<dbReference type="InterPro" id="IPR033882">
    <property type="entry name" value="DDI1_N"/>
</dbReference>
<evidence type="ECO:0000256" key="4">
    <source>
        <dbReference type="ARBA" id="ARBA00022750"/>
    </source>
</evidence>
<evidence type="ECO:0000313" key="11">
    <source>
        <dbReference type="Proteomes" id="UP000008912"/>
    </source>
</evidence>
<dbReference type="InterPro" id="IPR057273">
    <property type="entry name" value="Ddi1/2_HDD"/>
</dbReference>
<evidence type="ECO:0000313" key="10">
    <source>
        <dbReference type="Ensembl" id="ENSAMEP00000031804.1"/>
    </source>
</evidence>
<keyword evidence="6" id="KW-0653">Protein transport</keyword>
<dbReference type="SUPFAM" id="SSF50630">
    <property type="entry name" value="Acid proteases"/>
    <property type="match status" value="1"/>
</dbReference>
<accession>A0A7N5JXR9</accession>
<feature type="compositionally biased region" description="Low complexity" evidence="7">
    <location>
        <begin position="683"/>
        <end position="703"/>
    </location>
</feature>
<dbReference type="GO" id="GO:0072711">
    <property type="term" value="P:cellular response to hydroxyurea"/>
    <property type="evidence" value="ECO:0007669"/>
    <property type="project" value="UniProtKB-ARBA"/>
</dbReference>
<dbReference type="Ensembl" id="ENSAMET00000048263.1">
    <property type="protein sequence ID" value="ENSAMEP00000031804.1"/>
    <property type="gene ID" value="ENSAMEG00000018736.2"/>
</dbReference>
<keyword evidence="3" id="KW-0645">Protease</keyword>
<keyword evidence="11" id="KW-1185">Reference proteome</keyword>
<dbReference type="GeneTree" id="ENSGT00390000005744"/>
<reference evidence="10 11" key="1">
    <citation type="journal article" date="2010" name="Nature">
        <title>The sequence and de novo assembly of the giant panda genome.</title>
        <authorList>
            <person name="Li R."/>
            <person name="Fan W."/>
            <person name="Tian G."/>
            <person name="Zhu H."/>
            <person name="He L."/>
            <person name="Cai J."/>
            <person name="Huang Q."/>
            <person name="Cai Q."/>
            <person name="Li B."/>
            <person name="Bai Y."/>
            <person name="Zhang Z."/>
            <person name="Zhang Y."/>
            <person name="Wang W."/>
            <person name="Li J."/>
            <person name="Wei F."/>
            <person name="Li H."/>
            <person name="Jian M."/>
            <person name="Li J."/>
            <person name="Zhang Z."/>
            <person name="Nielsen R."/>
            <person name="Li D."/>
            <person name="Gu W."/>
            <person name="Yang Z."/>
            <person name="Xuan Z."/>
            <person name="Ryder O.A."/>
            <person name="Leung F.C."/>
            <person name="Zhou Y."/>
            <person name="Cao J."/>
            <person name="Sun X."/>
            <person name="Fu Y."/>
            <person name="Fang X."/>
            <person name="Guo X."/>
            <person name="Wang B."/>
            <person name="Hou R."/>
            <person name="Shen F."/>
            <person name="Mu B."/>
            <person name="Ni P."/>
            <person name="Lin R."/>
            <person name="Qian W."/>
            <person name="Wang G."/>
            <person name="Yu C."/>
            <person name="Nie W."/>
            <person name="Wang J."/>
            <person name="Wu Z."/>
            <person name="Liang H."/>
            <person name="Min J."/>
            <person name="Wu Q."/>
            <person name="Cheng S."/>
            <person name="Ruan J."/>
            <person name="Wang M."/>
            <person name="Shi Z."/>
            <person name="Wen M."/>
            <person name="Liu B."/>
            <person name="Ren X."/>
            <person name="Zheng H."/>
            <person name="Dong D."/>
            <person name="Cook K."/>
            <person name="Shan G."/>
            <person name="Zhang H."/>
            <person name="Kosiol C."/>
            <person name="Xie X."/>
            <person name="Lu Z."/>
            <person name="Zheng H."/>
            <person name="Li Y."/>
            <person name="Steiner C.C."/>
            <person name="Lam T.T."/>
            <person name="Lin S."/>
            <person name="Zhang Q."/>
            <person name="Li G."/>
            <person name="Tian J."/>
            <person name="Gong T."/>
            <person name="Liu H."/>
            <person name="Zhang D."/>
            <person name="Fang L."/>
            <person name="Ye C."/>
            <person name="Zhang J."/>
            <person name="Hu W."/>
            <person name="Xu A."/>
            <person name="Ren Y."/>
            <person name="Zhang G."/>
            <person name="Bruford M.W."/>
            <person name="Li Q."/>
            <person name="Ma L."/>
            <person name="Guo Y."/>
            <person name="An N."/>
            <person name="Hu Y."/>
            <person name="Zheng Y."/>
            <person name="Shi Y."/>
            <person name="Li Z."/>
            <person name="Liu Q."/>
            <person name="Chen Y."/>
            <person name="Zhao J."/>
            <person name="Qu N."/>
            <person name="Zhao S."/>
            <person name="Tian F."/>
            <person name="Wang X."/>
            <person name="Wang H."/>
            <person name="Xu L."/>
            <person name="Liu X."/>
            <person name="Vinar T."/>
            <person name="Wang Y."/>
            <person name="Lam T.W."/>
            <person name="Yiu S.M."/>
            <person name="Liu S."/>
            <person name="Zhang H."/>
            <person name="Li D."/>
            <person name="Huang Y."/>
            <person name="Wang X."/>
            <person name="Yang G."/>
            <person name="Jiang Z."/>
            <person name="Wang J."/>
            <person name="Qin N."/>
            <person name="Li L."/>
            <person name="Li J."/>
            <person name="Bolund L."/>
            <person name="Kristiansen K."/>
            <person name="Wong G.K."/>
            <person name="Olson M."/>
            <person name="Zhang X."/>
            <person name="Li S."/>
            <person name="Yang H."/>
            <person name="Wang J."/>
            <person name="Wang J."/>
        </authorList>
    </citation>
    <scope>NUCLEOTIDE SEQUENCE [LARGE SCALE GENOMIC DNA]</scope>
</reference>
<dbReference type="InterPro" id="IPR021109">
    <property type="entry name" value="Peptidase_aspartic_dom_sf"/>
</dbReference>
<feature type="region of interest" description="Disordered" evidence="7">
    <location>
        <begin position="594"/>
        <end position="639"/>
    </location>
</feature>
<feature type="compositionally biased region" description="Basic and acidic residues" evidence="7">
    <location>
        <begin position="1143"/>
        <end position="1153"/>
    </location>
</feature>
<dbReference type="CDD" id="cd01796">
    <property type="entry name" value="Ubl_Ddi1_like"/>
    <property type="match status" value="1"/>
</dbReference>
<protein>
    <submittedName>
        <fullName evidence="10">DNA damage inducible 1 homolog 2</fullName>
    </submittedName>
</protein>
<evidence type="ECO:0000256" key="2">
    <source>
        <dbReference type="ARBA" id="ARBA00022448"/>
    </source>
</evidence>
<dbReference type="InterPro" id="IPR029071">
    <property type="entry name" value="Ubiquitin-like_domsf"/>
</dbReference>
<name>A0A7N5JXR9_AILME</name>
<feature type="region of interest" description="Disordered" evidence="7">
    <location>
        <begin position="161"/>
        <end position="200"/>
    </location>
</feature>
<feature type="compositionally biased region" description="Basic and acidic residues" evidence="7">
    <location>
        <begin position="597"/>
        <end position="606"/>
    </location>
</feature>
<feature type="region of interest" description="Disordered" evidence="7">
    <location>
        <begin position="1136"/>
        <end position="1176"/>
    </location>
</feature>
<evidence type="ECO:0000256" key="5">
    <source>
        <dbReference type="ARBA" id="ARBA00022801"/>
    </source>
</evidence>
<feature type="compositionally biased region" description="Polar residues" evidence="7">
    <location>
        <begin position="607"/>
        <end position="621"/>
    </location>
</feature>
<feature type="domain" description="Ubiquitin-like" evidence="9">
    <location>
        <begin position="208"/>
        <end position="288"/>
    </location>
</feature>
<evidence type="ECO:0000256" key="1">
    <source>
        <dbReference type="ARBA" id="ARBA00009136"/>
    </source>
</evidence>
<dbReference type="Pfam" id="PF24669">
    <property type="entry name" value="Ddi2_HDD"/>
    <property type="match status" value="1"/>
</dbReference>
<dbReference type="GO" id="GO:0031647">
    <property type="term" value="P:regulation of protein stability"/>
    <property type="evidence" value="ECO:0007669"/>
    <property type="project" value="UniProtKB-ARBA"/>
</dbReference>
<organism evidence="10 11">
    <name type="scientific">Ailuropoda melanoleuca</name>
    <name type="common">Giant panda</name>
    <dbReference type="NCBI Taxonomy" id="9646"/>
    <lineage>
        <taxon>Eukaryota</taxon>
        <taxon>Metazoa</taxon>
        <taxon>Chordata</taxon>
        <taxon>Craniata</taxon>
        <taxon>Vertebrata</taxon>
        <taxon>Euteleostomi</taxon>
        <taxon>Mammalia</taxon>
        <taxon>Eutheria</taxon>
        <taxon>Laurasiatheria</taxon>
        <taxon>Carnivora</taxon>
        <taxon>Caniformia</taxon>
        <taxon>Ursidae</taxon>
        <taxon>Ailuropoda</taxon>
    </lineage>
</organism>
<evidence type="ECO:0000259" key="8">
    <source>
        <dbReference type="PROSITE" id="PS50030"/>
    </source>
</evidence>
<feature type="region of interest" description="Disordered" evidence="7">
    <location>
        <begin position="308"/>
        <end position="339"/>
    </location>
</feature>
<keyword evidence="5" id="KW-0378">Hydrolase</keyword>
<dbReference type="PANTHER" id="PTHR15397">
    <property type="entry name" value="SODIUM-GLUCOSE COTRANSPORTER REGULATORY PROTEIN -RELATED"/>
    <property type="match status" value="1"/>
</dbReference>
<feature type="region of interest" description="Disordered" evidence="7">
    <location>
        <begin position="676"/>
        <end position="708"/>
    </location>
</feature>
<dbReference type="Pfam" id="PF09668">
    <property type="entry name" value="Asp_protease"/>
    <property type="match status" value="1"/>
</dbReference>
<gene>
    <name evidence="10" type="primary">DDI2</name>
</gene>
<dbReference type="FunFam" id="2.40.70.10:FF:000005">
    <property type="entry name" value="DNA damage inducible 1 homolog 2"/>
    <property type="match status" value="1"/>
</dbReference>
<reference evidence="10" key="3">
    <citation type="submission" date="2025-09" db="UniProtKB">
        <authorList>
            <consortium name="Ensembl"/>
        </authorList>
    </citation>
    <scope>IDENTIFICATION</scope>
</reference>
<evidence type="ECO:0000256" key="6">
    <source>
        <dbReference type="ARBA" id="ARBA00022927"/>
    </source>
</evidence>
<evidence type="ECO:0000259" key="9">
    <source>
        <dbReference type="PROSITE" id="PS50053"/>
    </source>
</evidence>